<dbReference type="PANTHER" id="PTHR46825">
    <property type="entry name" value="D-ALANYL-D-ALANINE-CARBOXYPEPTIDASE/ENDOPEPTIDASE AMPH"/>
    <property type="match status" value="1"/>
</dbReference>
<dbReference type="RefSeq" id="WP_166106807.1">
    <property type="nucleotide sequence ID" value="NZ_JAADJT010000010.1"/>
</dbReference>
<evidence type="ECO:0000313" key="3">
    <source>
        <dbReference type="EMBL" id="NGZ86981.1"/>
    </source>
</evidence>
<proteinExistence type="predicted"/>
<keyword evidence="4" id="KW-1185">Reference proteome</keyword>
<feature type="chain" id="PRO_5047543730" evidence="1">
    <location>
        <begin position="28"/>
        <end position="505"/>
    </location>
</feature>
<dbReference type="Gene3D" id="3.40.710.10">
    <property type="entry name" value="DD-peptidase/beta-lactamase superfamily"/>
    <property type="match status" value="1"/>
</dbReference>
<reference evidence="4" key="1">
    <citation type="submission" date="2023-07" db="EMBL/GenBank/DDBJ databases">
        <title>Duganella aceri sp. nov., isolated from tree sap.</title>
        <authorList>
            <person name="Kim I.S."/>
        </authorList>
    </citation>
    <scope>NUCLEOTIDE SEQUENCE [LARGE SCALE GENOMIC DNA]</scope>
    <source>
        <strain evidence="4">SAP-35</strain>
    </source>
</reference>
<sequence>MSRFTFAILFAAAAALIDAQAQAPAHADEQRDAALYARIDAIFADYALDQHVPGLVYGIVADGKLVYVRGLGVQDLQTNRPVTPDSLFRIASMTKAFTALTLLKLRDDGRLQLDAPAETYVPEMKNWKYPTDDSPRIRVRDLLNHSAGLVTDDPWGDRQTPLPEAAFTQLLRGGVPFSNAPGVTMEYSNLGYALLGRIISNVSGRPFADTITSTLMRPLGMTSSGFVADAAPAERRAQGYHWADNAWTLEPTMAHGAFGAMGGVQTSAVDYAKWVGYLLSAWPPRDGADTGPVKRATVRELAQGSNFAQLRKRLGHSGADSCRQASAYGMGMNAAVDCELGLTLSHGGGYPGYGSHVLLLPDMGVGLFAFTNRSYSGSATPVWDAAMVLSKGGYLKRRATPVSSDVATAYRAAGNIYQQGDIAVAADQLAMNFLLDRDAAGWRRDLAGLKEKVGACDTASPLSAKGALAGEFVWRCEHGQVTGTLLLTPTLPPRIQTLDLQQKAP</sequence>
<dbReference type="Proteomes" id="UP000666369">
    <property type="component" value="Unassembled WGS sequence"/>
</dbReference>
<dbReference type="SUPFAM" id="SSF56601">
    <property type="entry name" value="beta-lactamase/transpeptidase-like"/>
    <property type="match status" value="1"/>
</dbReference>
<evidence type="ECO:0000259" key="2">
    <source>
        <dbReference type="Pfam" id="PF00144"/>
    </source>
</evidence>
<dbReference type="InterPro" id="IPR050491">
    <property type="entry name" value="AmpC-like"/>
</dbReference>
<name>A0ABX0FQQ9_9BURK</name>
<keyword evidence="1" id="KW-0732">Signal</keyword>
<dbReference type="InterPro" id="IPR001466">
    <property type="entry name" value="Beta-lactam-related"/>
</dbReference>
<protein>
    <submittedName>
        <fullName evidence="3">Beta-lactamase family protein</fullName>
    </submittedName>
</protein>
<gene>
    <name evidence="3" type="ORF">GW587_22295</name>
</gene>
<comment type="caution">
    <text evidence="3">The sequence shown here is derived from an EMBL/GenBank/DDBJ whole genome shotgun (WGS) entry which is preliminary data.</text>
</comment>
<dbReference type="EMBL" id="JAADJT010000010">
    <property type="protein sequence ID" value="NGZ86981.1"/>
    <property type="molecule type" value="Genomic_DNA"/>
</dbReference>
<feature type="signal peptide" evidence="1">
    <location>
        <begin position="1"/>
        <end position="27"/>
    </location>
</feature>
<evidence type="ECO:0000256" key="1">
    <source>
        <dbReference type="SAM" id="SignalP"/>
    </source>
</evidence>
<dbReference type="Pfam" id="PF00144">
    <property type="entry name" value="Beta-lactamase"/>
    <property type="match status" value="1"/>
</dbReference>
<evidence type="ECO:0000313" key="4">
    <source>
        <dbReference type="Proteomes" id="UP000666369"/>
    </source>
</evidence>
<feature type="domain" description="Beta-lactamase-related" evidence="2">
    <location>
        <begin position="40"/>
        <end position="381"/>
    </location>
</feature>
<dbReference type="InterPro" id="IPR012338">
    <property type="entry name" value="Beta-lactam/transpept-like"/>
</dbReference>
<accession>A0ABX0FQQ9</accession>
<organism evidence="3 4">
    <name type="scientific">Duganella aceris</name>
    <dbReference type="NCBI Taxonomy" id="2703883"/>
    <lineage>
        <taxon>Bacteria</taxon>
        <taxon>Pseudomonadati</taxon>
        <taxon>Pseudomonadota</taxon>
        <taxon>Betaproteobacteria</taxon>
        <taxon>Burkholderiales</taxon>
        <taxon>Oxalobacteraceae</taxon>
        <taxon>Telluria group</taxon>
        <taxon>Duganella</taxon>
    </lineage>
</organism>
<dbReference type="PANTHER" id="PTHR46825:SF9">
    <property type="entry name" value="BETA-LACTAMASE-RELATED DOMAIN-CONTAINING PROTEIN"/>
    <property type="match status" value="1"/>
</dbReference>